<feature type="compositionally biased region" description="Basic and acidic residues" evidence="1">
    <location>
        <begin position="1"/>
        <end position="18"/>
    </location>
</feature>
<name>A0A4D6NC77_VIGUN</name>
<evidence type="ECO:0000256" key="1">
    <source>
        <dbReference type="SAM" id="MobiDB-lite"/>
    </source>
</evidence>
<proteinExistence type="predicted"/>
<dbReference type="AlphaFoldDB" id="A0A4D6NC77"/>
<sequence length="68" mass="7759">MSLEQMKQDHRYDFREGKQGPPPLKIALSNEREGKLGPLDRLERVENNENGEAEERKRNRGIGGAALQ</sequence>
<feature type="region of interest" description="Disordered" evidence="1">
    <location>
        <begin position="1"/>
        <end position="68"/>
    </location>
</feature>
<keyword evidence="3" id="KW-1185">Reference proteome</keyword>
<reference evidence="2 3" key="1">
    <citation type="submission" date="2019-04" db="EMBL/GenBank/DDBJ databases">
        <title>An improved genome assembly and genetic linkage map for asparagus bean, Vigna unguiculata ssp. sesquipedialis.</title>
        <authorList>
            <person name="Xia Q."/>
            <person name="Zhang R."/>
            <person name="Dong Y."/>
        </authorList>
    </citation>
    <scope>NUCLEOTIDE SEQUENCE [LARGE SCALE GENOMIC DNA]</scope>
    <source>
        <tissue evidence="2">Leaf</tissue>
    </source>
</reference>
<feature type="compositionally biased region" description="Basic and acidic residues" evidence="1">
    <location>
        <begin position="30"/>
        <end position="57"/>
    </location>
</feature>
<evidence type="ECO:0000313" key="3">
    <source>
        <dbReference type="Proteomes" id="UP000501690"/>
    </source>
</evidence>
<organism evidence="2 3">
    <name type="scientific">Vigna unguiculata</name>
    <name type="common">Cowpea</name>
    <dbReference type="NCBI Taxonomy" id="3917"/>
    <lineage>
        <taxon>Eukaryota</taxon>
        <taxon>Viridiplantae</taxon>
        <taxon>Streptophyta</taxon>
        <taxon>Embryophyta</taxon>
        <taxon>Tracheophyta</taxon>
        <taxon>Spermatophyta</taxon>
        <taxon>Magnoliopsida</taxon>
        <taxon>eudicotyledons</taxon>
        <taxon>Gunneridae</taxon>
        <taxon>Pentapetalae</taxon>
        <taxon>rosids</taxon>
        <taxon>fabids</taxon>
        <taxon>Fabales</taxon>
        <taxon>Fabaceae</taxon>
        <taxon>Papilionoideae</taxon>
        <taxon>50 kb inversion clade</taxon>
        <taxon>NPAAA clade</taxon>
        <taxon>indigoferoid/millettioid clade</taxon>
        <taxon>Phaseoleae</taxon>
        <taxon>Vigna</taxon>
    </lineage>
</organism>
<accession>A0A4D6NC77</accession>
<dbReference type="Proteomes" id="UP000501690">
    <property type="component" value="Linkage Group LG10"/>
</dbReference>
<dbReference type="EMBL" id="CP039354">
    <property type="protein sequence ID" value="QCE10918.1"/>
    <property type="molecule type" value="Genomic_DNA"/>
</dbReference>
<gene>
    <name evidence="2" type="ORF">DEO72_LG10g2151</name>
</gene>
<evidence type="ECO:0000313" key="2">
    <source>
        <dbReference type="EMBL" id="QCE10918.1"/>
    </source>
</evidence>
<protein>
    <submittedName>
        <fullName evidence="2">Uncharacterized protein</fullName>
    </submittedName>
</protein>